<organism evidence="1 2">
    <name type="scientific">Thalassiosira oceanica</name>
    <name type="common">Marine diatom</name>
    <dbReference type="NCBI Taxonomy" id="159749"/>
    <lineage>
        <taxon>Eukaryota</taxon>
        <taxon>Sar</taxon>
        <taxon>Stramenopiles</taxon>
        <taxon>Ochrophyta</taxon>
        <taxon>Bacillariophyta</taxon>
        <taxon>Coscinodiscophyceae</taxon>
        <taxon>Thalassiosirophycidae</taxon>
        <taxon>Thalassiosirales</taxon>
        <taxon>Thalassiosiraceae</taxon>
        <taxon>Thalassiosira</taxon>
    </lineage>
</organism>
<dbReference type="OrthoDB" id="45821at2759"/>
<feature type="non-terminal residue" evidence="1">
    <location>
        <position position="1"/>
    </location>
</feature>
<evidence type="ECO:0000313" key="1">
    <source>
        <dbReference type="EMBL" id="EJK45797.1"/>
    </source>
</evidence>
<name>K0RGV8_THAOC</name>
<sequence>HNTQTMKSSSVATVAVMALSRSAVTAFNFSGQQPKVECSHAVKSRRDALELLALGGATFLSPVVANAEEDNKVLSDEEMEARIKRKMELLAAKKSSGAPTGRATDIRSDVNPDAAVNLRSRSAIENAKIAMDRQKELKNRDKAQKREDLCEMLGRGC</sequence>
<dbReference type="EMBL" id="AGNL01048236">
    <property type="protein sequence ID" value="EJK45797.1"/>
    <property type="molecule type" value="Genomic_DNA"/>
</dbReference>
<dbReference type="Proteomes" id="UP000266841">
    <property type="component" value="Unassembled WGS sequence"/>
</dbReference>
<proteinExistence type="predicted"/>
<keyword evidence="2" id="KW-1185">Reference proteome</keyword>
<gene>
    <name evidence="1" type="ORF">THAOC_35567</name>
</gene>
<protein>
    <submittedName>
        <fullName evidence="1">Uncharacterized protein</fullName>
    </submittedName>
</protein>
<accession>K0RGV8</accession>
<dbReference type="AlphaFoldDB" id="K0RGV8"/>
<reference evidence="1 2" key="1">
    <citation type="journal article" date="2012" name="Genome Biol.">
        <title>Genome and low-iron response of an oceanic diatom adapted to chronic iron limitation.</title>
        <authorList>
            <person name="Lommer M."/>
            <person name="Specht M."/>
            <person name="Roy A.S."/>
            <person name="Kraemer L."/>
            <person name="Andreson R."/>
            <person name="Gutowska M.A."/>
            <person name="Wolf J."/>
            <person name="Bergner S.V."/>
            <person name="Schilhabel M.B."/>
            <person name="Klostermeier U.C."/>
            <person name="Beiko R.G."/>
            <person name="Rosenstiel P."/>
            <person name="Hippler M."/>
            <person name="Laroche J."/>
        </authorList>
    </citation>
    <scope>NUCLEOTIDE SEQUENCE [LARGE SCALE GENOMIC DNA]</scope>
    <source>
        <strain evidence="1 2">CCMP1005</strain>
    </source>
</reference>
<evidence type="ECO:0000313" key="2">
    <source>
        <dbReference type="Proteomes" id="UP000266841"/>
    </source>
</evidence>
<comment type="caution">
    <text evidence="1">The sequence shown here is derived from an EMBL/GenBank/DDBJ whole genome shotgun (WGS) entry which is preliminary data.</text>
</comment>